<keyword evidence="3" id="KW-0732">Signal</keyword>
<gene>
    <name evidence="4" type="ORF">BT67DRAFT_280553</name>
</gene>
<dbReference type="AlphaFoldDB" id="A0AAN6ZD74"/>
<feature type="region of interest" description="Disordered" evidence="1">
    <location>
        <begin position="412"/>
        <end position="493"/>
    </location>
</feature>
<feature type="chain" id="PRO_5043050081" evidence="3">
    <location>
        <begin position="28"/>
        <end position="596"/>
    </location>
</feature>
<proteinExistence type="predicted"/>
<feature type="region of interest" description="Disordered" evidence="1">
    <location>
        <begin position="152"/>
        <end position="174"/>
    </location>
</feature>
<feature type="compositionally biased region" description="Low complexity" evidence="1">
    <location>
        <begin position="157"/>
        <end position="167"/>
    </location>
</feature>
<keyword evidence="2" id="KW-0812">Transmembrane</keyword>
<feature type="region of interest" description="Disordered" evidence="1">
    <location>
        <begin position="236"/>
        <end position="286"/>
    </location>
</feature>
<feature type="compositionally biased region" description="Polar residues" evidence="1">
    <location>
        <begin position="450"/>
        <end position="463"/>
    </location>
</feature>
<comment type="caution">
    <text evidence="4">The sequence shown here is derived from an EMBL/GenBank/DDBJ whole genome shotgun (WGS) entry which is preliminary data.</text>
</comment>
<keyword evidence="2" id="KW-0472">Membrane</keyword>
<organism evidence="4 5">
    <name type="scientific">Trichocladium antarcticum</name>
    <dbReference type="NCBI Taxonomy" id="1450529"/>
    <lineage>
        <taxon>Eukaryota</taxon>
        <taxon>Fungi</taxon>
        <taxon>Dikarya</taxon>
        <taxon>Ascomycota</taxon>
        <taxon>Pezizomycotina</taxon>
        <taxon>Sordariomycetes</taxon>
        <taxon>Sordariomycetidae</taxon>
        <taxon>Sordariales</taxon>
        <taxon>Chaetomiaceae</taxon>
        <taxon>Trichocladium</taxon>
    </lineage>
</organism>
<feature type="signal peptide" evidence="3">
    <location>
        <begin position="1"/>
        <end position="27"/>
    </location>
</feature>
<name>A0AAN6ZD74_9PEZI</name>
<reference evidence="4" key="1">
    <citation type="journal article" date="2023" name="Mol. Phylogenet. Evol.">
        <title>Genome-scale phylogeny and comparative genomics of the fungal order Sordariales.</title>
        <authorList>
            <person name="Hensen N."/>
            <person name="Bonometti L."/>
            <person name="Westerberg I."/>
            <person name="Brannstrom I.O."/>
            <person name="Guillou S."/>
            <person name="Cros-Aarteil S."/>
            <person name="Calhoun S."/>
            <person name="Haridas S."/>
            <person name="Kuo A."/>
            <person name="Mondo S."/>
            <person name="Pangilinan J."/>
            <person name="Riley R."/>
            <person name="LaButti K."/>
            <person name="Andreopoulos B."/>
            <person name="Lipzen A."/>
            <person name="Chen C."/>
            <person name="Yan M."/>
            <person name="Daum C."/>
            <person name="Ng V."/>
            <person name="Clum A."/>
            <person name="Steindorff A."/>
            <person name="Ohm R.A."/>
            <person name="Martin F."/>
            <person name="Silar P."/>
            <person name="Natvig D.O."/>
            <person name="Lalanne C."/>
            <person name="Gautier V."/>
            <person name="Ament-Velasquez S.L."/>
            <person name="Kruys A."/>
            <person name="Hutchinson M.I."/>
            <person name="Powell A.J."/>
            <person name="Barry K."/>
            <person name="Miller A.N."/>
            <person name="Grigoriev I.V."/>
            <person name="Debuchy R."/>
            <person name="Gladieux P."/>
            <person name="Hiltunen Thoren M."/>
            <person name="Johannesson H."/>
        </authorList>
    </citation>
    <scope>NUCLEOTIDE SEQUENCE</scope>
    <source>
        <strain evidence="4">CBS 123565</strain>
    </source>
</reference>
<feature type="region of interest" description="Disordered" evidence="1">
    <location>
        <begin position="351"/>
        <end position="372"/>
    </location>
</feature>
<feature type="transmembrane region" description="Helical" evidence="2">
    <location>
        <begin position="70"/>
        <end position="91"/>
    </location>
</feature>
<evidence type="ECO:0000313" key="5">
    <source>
        <dbReference type="Proteomes" id="UP001304895"/>
    </source>
</evidence>
<dbReference type="Proteomes" id="UP001304895">
    <property type="component" value="Unassembled WGS sequence"/>
</dbReference>
<keyword evidence="2" id="KW-1133">Transmembrane helix</keyword>
<evidence type="ECO:0000313" key="4">
    <source>
        <dbReference type="EMBL" id="KAK4134765.1"/>
    </source>
</evidence>
<protein>
    <submittedName>
        <fullName evidence="4">Uncharacterized protein</fullName>
    </submittedName>
</protein>
<sequence length="596" mass="63567">MLPGVSAHNSALALLLAAVSWPRSCAALPWTGLSPRGDLIFDNSPAPPPEEGPPLSAGALRDRVYLPAQIGGIVGAYALSLVLVAVLLLLLSKTRRQHIRNRDLPEAQGALGFDPFPDPYLLQQAEEAYKNQLEQFQREQLQRKLTLQTDFPAVRNPSLPSASPLSPTRTGPLSPTKSHYSFFTTHSPTSTILAAGVDLSVDQAVVGRDRAMAQQQLEEMYRHVMAQEQAKAEGREYVGPPLTSPSSNSVGTSPMKAGAAKKERNKPSNLNLARDEKTQSRNSSMFSFLKSPRKNKAGSLAISSPILTPMSGTFPRHDGQEMNAIPLRRYAAAVPPPPPVPSLSDLPFRRAAASSTAGSHRLPTPDISPVSTQSIDSRIDAATVGQVPDGVGAFQARDSRLTAHSRDVSAVASTIGDHEPVSAASDRSTSGLVGNVGLPTSPKPGVNRFPSLNSLPASPRPNQQSFQFRPPPPPSSTTSSGRPSAGAGNGLTAVREGGALPFRVYEQPPLDSPTAPSYATKQTVFTRSAGPLSPGMMTGNRTPWTGAPVPYTPYQPFSPVVPITPSVVTRADRRRMKTMVPKTPTVEMVRGTEDIW</sequence>
<evidence type="ECO:0000256" key="2">
    <source>
        <dbReference type="SAM" id="Phobius"/>
    </source>
</evidence>
<reference evidence="4" key="2">
    <citation type="submission" date="2023-05" db="EMBL/GenBank/DDBJ databases">
        <authorList>
            <consortium name="Lawrence Berkeley National Laboratory"/>
            <person name="Steindorff A."/>
            <person name="Hensen N."/>
            <person name="Bonometti L."/>
            <person name="Westerberg I."/>
            <person name="Brannstrom I.O."/>
            <person name="Guillou S."/>
            <person name="Cros-Aarteil S."/>
            <person name="Calhoun S."/>
            <person name="Haridas S."/>
            <person name="Kuo A."/>
            <person name="Mondo S."/>
            <person name="Pangilinan J."/>
            <person name="Riley R."/>
            <person name="Labutti K."/>
            <person name="Andreopoulos B."/>
            <person name="Lipzen A."/>
            <person name="Chen C."/>
            <person name="Yanf M."/>
            <person name="Daum C."/>
            <person name="Ng V."/>
            <person name="Clum A."/>
            <person name="Ohm R."/>
            <person name="Martin F."/>
            <person name="Silar P."/>
            <person name="Natvig D."/>
            <person name="Lalanne C."/>
            <person name="Gautier V."/>
            <person name="Ament-Velasquez S.L."/>
            <person name="Kruys A."/>
            <person name="Hutchinson M.I."/>
            <person name="Powell A.J."/>
            <person name="Barry K."/>
            <person name="Miller A.N."/>
            <person name="Grigoriev I.V."/>
            <person name="Debuchy R."/>
            <person name="Gladieux P."/>
            <person name="Thoren M.H."/>
            <person name="Johannesson H."/>
        </authorList>
    </citation>
    <scope>NUCLEOTIDE SEQUENCE</scope>
    <source>
        <strain evidence="4">CBS 123565</strain>
    </source>
</reference>
<evidence type="ECO:0000256" key="3">
    <source>
        <dbReference type="SAM" id="SignalP"/>
    </source>
</evidence>
<feature type="compositionally biased region" description="Low complexity" evidence="1">
    <location>
        <begin position="476"/>
        <end position="486"/>
    </location>
</feature>
<evidence type="ECO:0000256" key="1">
    <source>
        <dbReference type="SAM" id="MobiDB-lite"/>
    </source>
</evidence>
<accession>A0AAN6ZD74</accession>
<dbReference type="EMBL" id="MU853407">
    <property type="protein sequence ID" value="KAK4134765.1"/>
    <property type="molecule type" value="Genomic_DNA"/>
</dbReference>
<keyword evidence="5" id="KW-1185">Reference proteome</keyword>